<gene>
    <name evidence="1" type="ORF">Vid5_gp89</name>
</gene>
<accession>A0A2P1CKZ4</accession>
<reference evidence="1 2" key="1">
    <citation type="submission" date="2018-02" db="EMBL/GenBank/DDBJ databases">
        <title>Complete genome sequence of Pantoea phage vB_PagS_Vid5.</title>
        <authorList>
            <person name="Truncaite L."/>
            <person name="Simoliunas E."/>
            <person name="Meskys R."/>
        </authorList>
    </citation>
    <scope>NUCLEOTIDE SEQUENCE [LARGE SCALE GENOMIC DNA]</scope>
</reference>
<proteinExistence type="predicted"/>
<evidence type="ECO:0000313" key="2">
    <source>
        <dbReference type="Proteomes" id="UP000241629"/>
    </source>
</evidence>
<protein>
    <submittedName>
        <fullName evidence="1">Uncharacterized protein</fullName>
    </submittedName>
</protein>
<evidence type="ECO:0000313" key="1">
    <source>
        <dbReference type="EMBL" id="AVJ51844.1"/>
    </source>
</evidence>
<dbReference type="EMBL" id="MG948468">
    <property type="protein sequence ID" value="AVJ51844.1"/>
    <property type="molecule type" value="Genomic_DNA"/>
</dbReference>
<dbReference type="Proteomes" id="UP000241629">
    <property type="component" value="Segment"/>
</dbReference>
<sequence length="79" mass="8665">MRKQPKKPNVTDKQLQQNRSLVAMYGKEKLMDELKAGIKRECAGVVAVHGDVGLLAFVSAAQEALLEISTEAAERQAKQ</sequence>
<name>A0A2P1CKZ4_9CAUD</name>
<keyword evidence="2" id="KW-1185">Reference proteome</keyword>
<organism evidence="1 2">
    <name type="scientific">Pantoea phage vB_PagS_Vid5</name>
    <dbReference type="NCBI Taxonomy" id="2099652"/>
    <lineage>
        <taxon>Viruses</taxon>
        <taxon>Duplodnaviria</taxon>
        <taxon>Heunggongvirae</taxon>
        <taxon>Uroviricota</taxon>
        <taxon>Caudoviricetes</taxon>
        <taxon>Vidquintavirus</taxon>
        <taxon>Vidquintavirus Vid5</taxon>
    </lineage>
</organism>